<dbReference type="SUPFAM" id="SSF51445">
    <property type="entry name" value="(Trans)glycosidases"/>
    <property type="match status" value="1"/>
</dbReference>
<keyword evidence="1" id="KW-0812">Transmembrane</keyword>
<evidence type="ECO:0000313" key="2">
    <source>
        <dbReference type="EMBL" id="GGP20581.1"/>
    </source>
</evidence>
<sequence>MKSKLIVEFAFLAVMILFISTILVLKINVGNLQKNQLMYSNFSIARDPAGIKESNITFAVYYGDAVNESVIKYLNNFSMVILEPWAFNSSTLAEIRGIKIAYIDLGEYDNSSLGSCYINATEISLGYDAFWDQVIVNASSPLWQDYIMCEVKYVLNEGFNGVLFDDLDVVDEYPSVGGGIIHILNETKNSYPGIIIGVNRGFDILPNITKYIDFVMYEDYGTQVVSQGKVSFVGNEDYIIQETSKIRELNVTLLALAYAERPGDAFFNFSERLAAAEGIPLYVTNWNVTALWPQQFIPHNTKTKYPISKFTYIILRLEHFLFTRWYLIFSIS</sequence>
<dbReference type="PANTHER" id="PTHR35882:SF2">
    <property type="entry name" value="PELA"/>
    <property type="match status" value="1"/>
</dbReference>
<feature type="transmembrane region" description="Helical" evidence="1">
    <location>
        <begin position="6"/>
        <end position="25"/>
    </location>
</feature>
<evidence type="ECO:0000256" key="1">
    <source>
        <dbReference type="SAM" id="Phobius"/>
    </source>
</evidence>
<dbReference type="AlphaFoldDB" id="A0A830GV09"/>
<keyword evidence="3" id="KW-1185">Reference proteome</keyword>
<name>A0A830GV09_9CREN</name>
<protein>
    <recommendedName>
        <fullName evidence="4">Glycoside-hydrolase family GH114 TIM-barrel domain-containing protein</fullName>
    </recommendedName>
</protein>
<organism evidence="2 3">
    <name type="scientific">Thermocladium modestius</name>
    <dbReference type="NCBI Taxonomy" id="62609"/>
    <lineage>
        <taxon>Archaea</taxon>
        <taxon>Thermoproteota</taxon>
        <taxon>Thermoprotei</taxon>
        <taxon>Thermoproteales</taxon>
        <taxon>Thermoproteaceae</taxon>
        <taxon>Thermocladium</taxon>
    </lineage>
</organism>
<keyword evidence="1" id="KW-0472">Membrane</keyword>
<comment type="caution">
    <text evidence="2">The sequence shown here is derived from an EMBL/GenBank/DDBJ whole genome shotgun (WGS) entry which is preliminary data.</text>
</comment>
<keyword evidence="1" id="KW-1133">Transmembrane helix</keyword>
<dbReference type="Gene3D" id="3.20.20.70">
    <property type="entry name" value="Aldolase class I"/>
    <property type="match status" value="1"/>
</dbReference>
<evidence type="ECO:0008006" key="4">
    <source>
        <dbReference type="Google" id="ProtNLM"/>
    </source>
</evidence>
<accession>A0A830GV09</accession>
<dbReference type="RefSeq" id="WP_188596251.1">
    <property type="nucleotide sequence ID" value="NZ_BMNL01000002.1"/>
</dbReference>
<dbReference type="InterPro" id="IPR017853">
    <property type="entry name" value="GH"/>
</dbReference>
<dbReference type="OrthoDB" id="92107at2157"/>
<reference evidence="2" key="2">
    <citation type="submission" date="2020-09" db="EMBL/GenBank/DDBJ databases">
        <authorList>
            <person name="Sun Q."/>
            <person name="Ohkuma M."/>
        </authorList>
    </citation>
    <scope>NUCLEOTIDE SEQUENCE</scope>
    <source>
        <strain evidence="2">JCM 10088</strain>
    </source>
</reference>
<gene>
    <name evidence="2" type="ORF">GCM10007981_09240</name>
</gene>
<proteinExistence type="predicted"/>
<dbReference type="EMBL" id="BMNL01000002">
    <property type="protein sequence ID" value="GGP20581.1"/>
    <property type="molecule type" value="Genomic_DNA"/>
</dbReference>
<dbReference type="PANTHER" id="PTHR35882">
    <property type="entry name" value="PELA"/>
    <property type="match status" value="1"/>
</dbReference>
<dbReference type="InterPro" id="IPR013785">
    <property type="entry name" value="Aldolase_TIM"/>
</dbReference>
<reference evidence="2" key="1">
    <citation type="journal article" date="2014" name="Int. J. Syst. Evol. Microbiol.">
        <title>Complete genome sequence of Corynebacterium casei LMG S-19264T (=DSM 44701T), isolated from a smear-ripened cheese.</title>
        <authorList>
            <consortium name="US DOE Joint Genome Institute (JGI-PGF)"/>
            <person name="Walter F."/>
            <person name="Albersmeier A."/>
            <person name="Kalinowski J."/>
            <person name="Ruckert C."/>
        </authorList>
    </citation>
    <scope>NUCLEOTIDE SEQUENCE</scope>
    <source>
        <strain evidence="2">JCM 10088</strain>
    </source>
</reference>
<evidence type="ECO:0000313" key="3">
    <source>
        <dbReference type="Proteomes" id="UP000610960"/>
    </source>
</evidence>
<dbReference type="Proteomes" id="UP000610960">
    <property type="component" value="Unassembled WGS sequence"/>
</dbReference>